<dbReference type="EMBL" id="CP089291">
    <property type="protein sequence ID" value="UOF90492.1"/>
    <property type="molecule type" value="Genomic_DNA"/>
</dbReference>
<proteinExistence type="inferred from homology"/>
<protein>
    <submittedName>
        <fullName evidence="7">NAD(P)/FAD-dependent oxidoreductase</fullName>
    </submittedName>
</protein>
<comment type="cofactor">
    <cofactor evidence="1">
        <name>FAD</name>
        <dbReference type="ChEBI" id="CHEBI:57692"/>
    </cofactor>
</comment>
<dbReference type="PANTHER" id="PTHR42913:SF3">
    <property type="entry name" value="64 KDA MITOCHONDRIAL NADH DEHYDROGENASE (EUROFUNG)"/>
    <property type="match status" value="1"/>
</dbReference>
<comment type="similarity">
    <text evidence="2">Belongs to the NADH dehydrogenase family.</text>
</comment>
<dbReference type="RefSeq" id="WP_347437188.1">
    <property type="nucleotide sequence ID" value="NZ_CP089291.1"/>
</dbReference>
<evidence type="ECO:0000256" key="4">
    <source>
        <dbReference type="ARBA" id="ARBA00022827"/>
    </source>
</evidence>
<evidence type="ECO:0000313" key="7">
    <source>
        <dbReference type="EMBL" id="UOF90492.1"/>
    </source>
</evidence>
<sequence>MPKRVVILGAGYAGLVTALELRKNATPEDTEVILVNKHNYHQLVTQLHELGAGAKSDTSARIMIEPVIRNKYITLIKDHVESIDPKEKRVRLSQQELSYDYLVVALGSETEYFGIPGLKEHSFILKSINQARLLRTHIERCFAEYHYTRDESLLTFVVGGAGFSGIELVGEFADRMPVLCEENNIPLDKVKLFNVEAAPSILPGFDKELVERAEKSLTERGVKFLVGVPIVQVEPGKVHLKNGDVIATQTLVWTGGVRGNQIVIDAGFETEPRGRAKVNEYLQALGYEDVYIIGDSCFIINEETGRPYPPTAQIAGQMGTAVGKYLFADLRGGTKEPFKPQIMGSIASLGRKDAIAKIGKNYQATGRFAYIVKDMSKLRYLAKIGAVIKKA</sequence>
<dbReference type="PRINTS" id="PR00368">
    <property type="entry name" value="FADPNR"/>
</dbReference>
<dbReference type="InterPro" id="IPR023753">
    <property type="entry name" value="FAD/NAD-binding_dom"/>
</dbReference>
<accession>A0ABY4CIZ8</accession>
<evidence type="ECO:0000256" key="3">
    <source>
        <dbReference type="ARBA" id="ARBA00022630"/>
    </source>
</evidence>
<keyword evidence="4" id="KW-0274">FAD</keyword>
<dbReference type="Proteomes" id="UP000830167">
    <property type="component" value="Chromosome"/>
</dbReference>
<evidence type="ECO:0000256" key="5">
    <source>
        <dbReference type="ARBA" id="ARBA00023002"/>
    </source>
</evidence>
<dbReference type="Gene3D" id="3.50.50.100">
    <property type="match status" value="1"/>
</dbReference>
<dbReference type="SUPFAM" id="SSF51905">
    <property type="entry name" value="FAD/NAD(P)-binding domain"/>
    <property type="match status" value="2"/>
</dbReference>
<dbReference type="Pfam" id="PF07992">
    <property type="entry name" value="Pyr_redox_2"/>
    <property type="match status" value="1"/>
</dbReference>
<name>A0ABY4CIZ8_9BACL</name>
<evidence type="ECO:0000256" key="1">
    <source>
        <dbReference type="ARBA" id="ARBA00001974"/>
    </source>
</evidence>
<evidence type="ECO:0000259" key="6">
    <source>
        <dbReference type="Pfam" id="PF07992"/>
    </source>
</evidence>
<evidence type="ECO:0000256" key="2">
    <source>
        <dbReference type="ARBA" id="ARBA00005272"/>
    </source>
</evidence>
<feature type="domain" description="FAD/NAD(P)-binding" evidence="6">
    <location>
        <begin position="4"/>
        <end position="319"/>
    </location>
</feature>
<keyword evidence="5" id="KW-0560">Oxidoreductase</keyword>
<dbReference type="PANTHER" id="PTHR42913">
    <property type="entry name" value="APOPTOSIS-INDUCING FACTOR 1"/>
    <property type="match status" value="1"/>
</dbReference>
<dbReference type="InterPro" id="IPR036188">
    <property type="entry name" value="FAD/NAD-bd_sf"/>
</dbReference>
<dbReference type="InterPro" id="IPR051169">
    <property type="entry name" value="NADH-Q_oxidoreductase"/>
</dbReference>
<organism evidence="7 8">
    <name type="scientific">Fodinisporobacter ferrooxydans</name>
    <dbReference type="NCBI Taxonomy" id="2901836"/>
    <lineage>
        <taxon>Bacteria</taxon>
        <taxon>Bacillati</taxon>
        <taxon>Bacillota</taxon>
        <taxon>Bacilli</taxon>
        <taxon>Bacillales</taxon>
        <taxon>Alicyclobacillaceae</taxon>
        <taxon>Fodinisporobacter</taxon>
    </lineage>
</organism>
<keyword evidence="8" id="KW-1185">Reference proteome</keyword>
<evidence type="ECO:0000313" key="8">
    <source>
        <dbReference type="Proteomes" id="UP000830167"/>
    </source>
</evidence>
<keyword evidence="3" id="KW-0285">Flavoprotein</keyword>
<reference evidence="7" key="1">
    <citation type="submission" date="2021-12" db="EMBL/GenBank/DDBJ databases">
        <title>Alicyclobacillaceae gen. nov., sp. nov., isolated from chalcocite enrichment system.</title>
        <authorList>
            <person name="Jiang Z."/>
        </authorList>
    </citation>
    <scope>NUCLEOTIDE SEQUENCE</scope>
    <source>
        <strain evidence="7">MYW30-H2</strain>
    </source>
</reference>
<gene>
    <name evidence="7" type="ORF">LSG31_21980</name>
</gene>